<dbReference type="EnsemblMetazoa" id="XM_014400896.2">
    <property type="protein sequence ID" value="XP_014256382.1"/>
    <property type="gene ID" value="LOC106670483"/>
</dbReference>
<evidence type="ECO:0000313" key="9">
    <source>
        <dbReference type="Proteomes" id="UP000494040"/>
    </source>
</evidence>
<feature type="transmembrane region" description="Helical" evidence="7">
    <location>
        <begin position="129"/>
        <end position="152"/>
    </location>
</feature>
<dbReference type="GO" id="GO:0007040">
    <property type="term" value="P:lysosome organization"/>
    <property type="evidence" value="ECO:0007669"/>
    <property type="project" value="TreeGrafter"/>
</dbReference>
<dbReference type="RefSeq" id="XP_014256380.1">
    <property type="nucleotide sequence ID" value="XM_014400894.2"/>
</dbReference>
<reference evidence="8" key="1">
    <citation type="submission" date="2022-01" db="UniProtKB">
        <authorList>
            <consortium name="EnsemblMetazoa"/>
        </authorList>
    </citation>
    <scope>IDENTIFICATION</scope>
</reference>
<dbReference type="Pfam" id="PF02487">
    <property type="entry name" value="CLN3"/>
    <property type="match status" value="1"/>
</dbReference>
<keyword evidence="7" id="KW-0458">Lysosome</keyword>
<dbReference type="RefSeq" id="XP_024086211.1">
    <property type="nucleotide sequence ID" value="XM_024230443.1"/>
</dbReference>
<dbReference type="EnsemblMetazoa" id="XM_014400894.2">
    <property type="protein sequence ID" value="XP_014256380.1"/>
    <property type="gene ID" value="LOC106670483"/>
</dbReference>
<dbReference type="CTD" id="1201"/>
<dbReference type="GO" id="GO:0005765">
    <property type="term" value="C:lysosomal membrane"/>
    <property type="evidence" value="ECO:0007669"/>
    <property type="project" value="UniProtKB-SubCell"/>
</dbReference>
<evidence type="ECO:0000256" key="3">
    <source>
        <dbReference type="ARBA" id="ARBA00022448"/>
    </source>
</evidence>
<dbReference type="EnsemblMetazoa" id="XM_014400895.2">
    <property type="protein sequence ID" value="XP_014256381.1"/>
    <property type="gene ID" value="LOC106670483"/>
</dbReference>
<feature type="transmembrane region" description="Helical" evidence="7">
    <location>
        <begin position="105"/>
        <end position="122"/>
    </location>
</feature>
<organism evidence="8 9">
    <name type="scientific">Cimex lectularius</name>
    <name type="common">Bed bug</name>
    <name type="synonym">Acanthia lectularia</name>
    <dbReference type="NCBI Taxonomy" id="79782"/>
    <lineage>
        <taxon>Eukaryota</taxon>
        <taxon>Metazoa</taxon>
        <taxon>Ecdysozoa</taxon>
        <taxon>Arthropoda</taxon>
        <taxon>Hexapoda</taxon>
        <taxon>Insecta</taxon>
        <taxon>Pterygota</taxon>
        <taxon>Neoptera</taxon>
        <taxon>Paraneoptera</taxon>
        <taxon>Hemiptera</taxon>
        <taxon>Heteroptera</taxon>
        <taxon>Panheteroptera</taxon>
        <taxon>Cimicomorpha</taxon>
        <taxon>Cimicidae</taxon>
        <taxon>Cimex</taxon>
    </lineage>
</organism>
<dbReference type="GO" id="GO:0012505">
    <property type="term" value="C:endomembrane system"/>
    <property type="evidence" value="ECO:0007669"/>
    <property type="project" value="UniProtKB-SubCell"/>
</dbReference>
<keyword evidence="6 7" id="KW-0472">Membrane</keyword>
<feature type="transmembrane region" description="Helical" evidence="7">
    <location>
        <begin position="164"/>
        <end position="186"/>
    </location>
</feature>
<dbReference type="InterPro" id="IPR003492">
    <property type="entry name" value="Battenin_disease_Cln3"/>
</dbReference>
<dbReference type="PANTHER" id="PTHR10981">
    <property type="entry name" value="BATTENIN"/>
    <property type="match status" value="1"/>
</dbReference>
<dbReference type="PANTHER" id="PTHR10981:SF0">
    <property type="entry name" value="BATTENIN"/>
    <property type="match status" value="1"/>
</dbReference>
<dbReference type="SUPFAM" id="SSF103473">
    <property type="entry name" value="MFS general substrate transporter"/>
    <property type="match status" value="1"/>
</dbReference>
<dbReference type="GeneID" id="106670483"/>
<evidence type="ECO:0000256" key="6">
    <source>
        <dbReference type="ARBA" id="ARBA00023136"/>
    </source>
</evidence>
<dbReference type="OrthoDB" id="5965864at2759"/>
<evidence type="ECO:0000256" key="7">
    <source>
        <dbReference type="RuleBase" id="RU361113"/>
    </source>
</evidence>
<evidence type="ECO:0000256" key="1">
    <source>
        <dbReference type="ARBA" id="ARBA00004127"/>
    </source>
</evidence>
<keyword evidence="9" id="KW-1185">Reference proteome</keyword>
<keyword evidence="4 7" id="KW-0812">Transmembrane</keyword>
<feature type="transmembrane region" description="Helical" evidence="7">
    <location>
        <begin position="324"/>
        <end position="344"/>
    </location>
</feature>
<dbReference type="GO" id="GO:0051453">
    <property type="term" value="P:regulation of intracellular pH"/>
    <property type="evidence" value="ECO:0007669"/>
    <property type="project" value="TreeGrafter"/>
</dbReference>
<name>A0A8I6S3W9_CIMLE</name>
<dbReference type="RefSeq" id="XP_014256382.1">
    <property type="nucleotide sequence ID" value="XM_014400896.2"/>
</dbReference>
<dbReference type="EnsemblMetazoa" id="XM_024230443.1">
    <property type="protein sequence ID" value="XP_024086211.1"/>
    <property type="gene ID" value="LOC106670483"/>
</dbReference>
<dbReference type="KEGG" id="clec:106670483"/>
<comment type="similarity">
    <text evidence="2 7">Belongs to the battenin family.</text>
</comment>
<feature type="transmembrane region" description="Helical" evidence="7">
    <location>
        <begin position="31"/>
        <end position="55"/>
    </location>
</feature>
<sequence>MTSYQHDAVTEDQQLPIARNKNHPVRIKSLVAFWILGLCNNYGYVVMLSAASDIIKRNFGNETESPTTPERNCNTISTGAILLADIIPSLAIKVIAPFFPLCIHYRMVLILLLSASGFVLVAEATKIWLAIFGVVNIALSSGLGEATLLSYMGLYKSTDVISNWSSGTGGAGFFGSLTYMLLTILFSEENRAKPLYIFLIVPCLMGFSFWVLLDKPVYIKEQVADGQSQETFGLPSSSSSLQEMSVLQHFMINLKSIPPLFKYMIPFGLVYLFEYFINQGMFELIQFNGFIIAERDQYVIYQLAYQIGVFISRSSIKLIEIRNIWLLAVLQGINVIIFTTDAIYSYVPNIYITLVLILYEGFLGGAAYVNTFNRITHEVSLEKREFSMSITSLGDAAGISLAGYLAIPSHNAICSLPKY</sequence>
<comment type="subcellular location">
    <subcellularLocation>
        <location evidence="1">Endomembrane system</location>
        <topology evidence="1">Multi-pass membrane protein</topology>
    </subcellularLocation>
    <subcellularLocation>
        <location evidence="7">Lysosome membrane</location>
        <topology evidence="7">Multi-pass membrane protein</topology>
    </subcellularLocation>
</comment>
<dbReference type="PIRSF" id="PIRSF015974">
    <property type="entry name" value="CLN3_BTN1"/>
    <property type="match status" value="1"/>
</dbReference>
<evidence type="ECO:0000256" key="2">
    <source>
        <dbReference type="ARBA" id="ARBA00007467"/>
    </source>
</evidence>
<dbReference type="RefSeq" id="XP_014256381.1">
    <property type="nucleotide sequence ID" value="XM_014400895.2"/>
</dbReference>
<evidence type="ECO:0000256" key="4">
    <source>
        <dbReference type="ARBA" id="ARBA00022692"/>
    </source>
</evidence>
<accession>A0A8I6S3W9</accession>
<evidence type="ECO:0000313" key="8">
    <source>
        <dbReference type="EnsemblMetazoa" id="XP_014256380.1"/>
    </source>
</evidence>
<keyword evidence="3" id="KW-0813">Transport</keyword>
<keyword evidence="5 7" id="KW-1133">Transmembrane helix</keyword>
<feature type="transmembrane region" description="Helical" evidence="7">
    <location>
        <begin position="390"/>
        <end position="407"/>
    </location>
</feature>
<dbReference type="InterPro" id="IPR018460">
    <property type="entry name" value="Battenin_disease_Cln3_subgr"/>
</dbReference>
<proteinExistence type="inferred from homology"/>
<dbReference type="OMA" id="WLCNWQV"/>
<feature type="transmembrane region" description="Helical" evidence="7">
    <location>
        <begin position="195"/>
        <end position="213"/>
    </location>
</feature>
<dbReference type="PRINTS" id="PR01315">
    <property type="entry name" value="BATTENIN"/>
</dbReference>
<evidence type="ECO:0000256" key="5">
    <source>
        <dbReference type="ARBA" id="ARBA00022989"/>
    </source>
</evidence>
<feature type="transmembrane region" description="Helical" evidence="7">
    <location>
        <begin position="260"/>
        <end position="277"/>
    </location>
</feature>
<feature type="transmembrane region" description="Helical" evidence="7">
    <location>
        <begin position="350"/>
        <end position="369"/>
    </location>
</feature>
<dbReference type="Proteomes" id="UP000494040">
    <property type="component" value="Unassembled WGS sequence"/>
</dbReference>
<dbReference type="InterPro" id="IPR036259">
    <property type="entry name" value="MFS_trans_sf"/>
</dbReference>
<dbReference type="AlphaFoldDB" id="A0A8I6S3W9"/>
<protein>
    <recommendedName>
        <fullName evidence="7">Battenin</fullName>
    </recommendedName>
</protein>